<dbReference type="InterPro" id="IPR013094">
    <property type="entry name" value="AB_hydrolase_3"/>
</dbReference>
<dbReference type="PANTHER" id="PTHR48081:SF33">
    <property type="entry name" value="KYNURENINE FORMAMIDASE"/>
    <property type="match status" value="1"/>
</dbReference>
<dbReference type="Pfam" id="PF07859">
    <property type="entry name" value="Abhydrolase_3"/>
    <property type="match status" value="1"/>
</dbReference>
<keyword evidence="1" id="KW-0378">Hydrolase</keyword>
<dbReference type="GO" id="GO:0016787">
    <property type="term" value="F:hydrolase activity"/>
    <property type="evidence" value="ECO:0007669"/>
    <property type="project" value="UniProtKB-KW"/>
</dbReference>
<evidence type="ECO:0000313" key="3">
    <source>
        <dbReference type="EMBL" id="TDQ81332.1"/>
    </source>
</evidence>
<organism evidence="3 4">
    <name type="scientific">Dongia mobilis</name>
    <dbReference type="NCBI Taxonomy" id="578943"/>
    <lineage>
        <taxon>Bacteria</taxon>
        <taxon>Pseudomonadati</taxon>
        <taxon>Pseudomonadota</taxon>
        <taxon>Alphaproteobacteria</taxon>
        <taxon>Rhodospirillales</taxon>
        <taxon>Dongiaceae</taxon>
        <taxon>Dongia</taxon>
    </lineage>
</organism>
<evidence type="ECO:0000313" key="4">
    <source>
        <dbReference type="Proteomes" id="UP000295783"/>
    </source>
</evidence>
<evidence type="ECO:0000256" key="1">
    <source>
        <dbReference type="ARBA" id="ARBA00022801"/>
    </source>
</evidence>
<reference evidence="3 4" key="1">
    <citation type="submission" date="2019-03" db="EMBL/GenBank/DDBJ databases">
        <title>Genomic Encyclopedia of Type Strains, Phase III (KMG-III): the genomes of soil and plant-associated and newly described type strains.</title>
        <authorList>
            <person name="Whitman W."/>
        </authorList>
    </citation>
    <scope>NUCLEOTIDE SEQUENCE [LARGE SCALE GENOMIC DNA]</scope>
    <source>
        <strain evidence="3 4">CGMCC 1.7660</strain>
    </source>
</reference>
<keyword evidence="4" id="KW-1185">Reference proteome</keyword>
<dbReference type="PANTHER" id="PTHR48081">
    <property type="entry name" value="AB HYDROLASE SUPERFAMILY PROTEIN C4A8.06C"/>
    <property type="match status" value="1"/>
</dbReference>
<dbReference type="EMBL" id="SNYW01000009">
    <property type="protein sequence ID" value="TDQ81332.1"/>
    <property type="molecule type" value="Genomic_DNA"/>
</dbReference>
<dbReference type="InterPro" id="IPR029058">
    <property type="entry name" value="AB_hydrolase_fold"/>
</dbReference>
<dbReference type="InterPro" id="IPR050300">
    <property type="entry name" value="GDXG_lipolytic_enzyme"/>
</dbReference>
<sequence length="287" mass="31128">MAPKVDYATLSNAVLAQHFMPRIAVPDHENWLAEDLARSAPLRQLPGVGRDLRYGPGQRQVLDVFPAATPGAPILIWFHGGYWRALSKDYYAFLAPAFQSAGAAVVLVNYDLCPLVTLADLLAQTRSALHWVRTHASEMSGSGDRLILAGNSAGAHISAMALQYAASADPAPLAAIRAAALITGIYDLAPVPRIPVQEELRLTEADIGNLSPMHLPIHTHVPALVAVGAEEPELWIEQSARYHAKIREAGMPAEYMCIADRHHFSITRDLADSTAPLTRAMVRLLET</sequence>
<dbReference type="Proteomes" id="UP000295783">
    <property type="component" value="Unassembled WGS sequence"/>
</dbReference>
<dbReference type="AlphaFoldDB" id="A0A4R6WKW8"/>
<gene>
    <name evidence="3" type="ORF">A8950_2397</name>
</gene>
<feature type="domain" description="Alpha/beta hydrolase fold-3" evidence="2">
    <location>
        <begin position="75"/>
        <end position="263"/>
    </location>
</feature>
<dbReference type="SUPFAM" id="SSF53474">
    <property type="entry name" value="alpha/beta-Hydrolases"/>
    <property type="match status" value="1"/>
</dbReference>
<protein>
    <submittedName>
        <fullName evidence="3">Arylformamidase</fullName>
    </submittedName>
</protein>
<accession>A0A4R6WKW8</accession>
<evidence type="ECO:0000259" key="2">
    <source>
        <dbReference type="Pfam" id="PF07859"/>
    </source>
</evidence>
<dbReference type="Gene3D" id="3.40.50.1820">
    <property type="entry name" value="alpha/beta hydrolase"/>
    <property type="match status" value="1"/>
</dbReference>
<proteinExistence type="predicted"/>
<comment type="caution">
    <text evidence="3">The sequence shown here is derived from an EMBL/GenBank/DDBJ whole genome shotgun (WGS) entry which is preliminary data.</text>
</comment>
<dbReference type="RefSeq" id="WP_166645135.1">
    <property type="nucleotide sequence ID" value="NZ_SNYW01000009.1"/>
</dbReference>
<name>A0A4R6WKW8_9PROT</name>